<reference evidence="6" key="1">
    <citation type="submission" date="2025-08" db="UniProtKB">
        <authorList>
            <consortium name="Ensembl"/>
        </authorList>
    </citation>
    <scope>IDENTIFICATION</scope>
</reference>
<dbReference type="InterPro" id="IPR002110">
    <property type="entry name" value="Ankyrin_rpt"/>
</dbReference>
<feature type="repeat" description="ANK" evidence="4">
    <location>
        <begin position="124"/>
        <end position="156"/>
    </location>
</feature>
<dbReference type="GeneTree" id="ENSGT00650000094986"/>
<evidence type="ECO:0000313" key="6">
    <source>
        <dbReference type="Ensembl" id="ENSSPUP00000014310.1"/>
    </source>
</evidence>
<dbReference type="SUPFAM" id="SSF48403">
    <property type="entry name" value="Ankyrin repeat"/>
    <property type="match status" value="1"/>
</dbReference>
<evidence type="ECO:0000256" key="5">
    <source>
        <dbReference type="SAM" id="MobiDB-lite"/>
    </source>
</evidence>
<evidence type="ECO:0000313" key="7">
    <source>
        <dbReference type="Proteomes" id="UP000694392"/>
    </source>
</evidence>
<evidence type="ECO:0000256" key="2">
    <source>
        <dbReference type="ARBA" id="ARBA00023043"/>
    </source>
</evidence>
<dbReference type="InterPro" id="IPR036770">
    <property type="entry name" value="Ankyrin_rpt-contain_sf"/>
</dbReference>
<evidence type="ECO:0000256" key="4">
    <source>
        <dbReference type="PROSITE-ProRule" id="PRU00023"/>
    </source>
</evidence>
<dbReference type="Pfam" id="PF00023">
    <property type="entry name" value="Ank"/>
    <property type="match status" value="1"/>
</dbReference>
<dbReference type="Gene3D" id="1.25.40.20">
    <property type="entry name" value="Ankyrin repeat-containing domain"/>
    <property type="match status" value="1"/>
</dbReference>
<dbReference type="PROSITE" id="PS50297">
    <property type="entry name" value="ANK_REP_REGION"/>
    <property type="match status" value="1"/>
</dbReference>
<keyword evidence="7" id="KW-1185">Reference proteome</keyword>
<reference evidence="6" key="2">
    <citation type="submission" date="2025-09" db="UniProtKB">
        <authorList>
            <consortium name="Ensembl"/>
        </authorList>
    </citation>
    <scope>IDENTIFICATION</scope>
</reference>
<dbReference type="PROSITE" id="PS50088">
    <property type="entry name" value="ANK_REPEAT"/>
    <property type="match status" value="1"/>
</dbReference>
<comment type="similarity">
    <text evidence="3">Belongs to the SOWAH family.</text>
</comment>
<sequence length="190" mass="20029">MALWEGIAPVELERGPAAPRILVTDCAVDMQEAPAWHELVEGLPGPDPVTASPEPGEKGADGITEPELEPDALDDGGSSLGRSPVSLEPLEKEWLQGAARGHLSLLRQLLQQEPALAGKKDFTSVSTALHWAAKHGEEDMAALLLNAGADPNMRAHVSLSVCLSESDCAVPDALLSLWNNDDKVGVTPPP</sequence>
<dbReference type="Proteomes" id="UP000694392">
    <property type="component" value="Unplaced"/>
</dbReference>
<dbReference type="SMART" id="SM00248">
    <property type="entry name" value="ANK"/>
    <property type="match status" value="1"/>
</dbReference>
<proteinExistence type="inferred from homology"/>
<evidence type="ECO:0000256" key="1">
    <source>
        <dbReference type="ARBA" id="ARBA00022737"/>
    </source>
</evidence>
<keyword evidence="2 4" id="KW-0040">ANK repeat</keyword>
<organism evidence="6 7">
    <name type="scientific">Sphenodon punctatus</name>
    <name type="common">Tuatara</name>
    <name type="synonym">Hatteria punctata</name>
    <dbReference type="NCBI Taxonomy" id="8508"/>
    <lineage>
        <taxon>Eukaryota</taxon>
        <taxon>Metazoa</taxon>
        <taxon>Chordata</taxon>
        <taxon>Craniata</taxon>
        <taxon>Vertebrata</taxon>
        <taxon>Euteleostomi</taxon>
        <taxon>Lepidosauria</taxon>
        <taxon>Sphenodontia</taxon>
        <taxon>Sphenodontidae</taxon>
        <taxon>Sphenodon</taxon>
    </lineage>
</organism>
<protein>
    <submittedName>
        <fullName evidence="6">Uncharacterized protein</fullName>
    </submittedName>
</protein>
<dbReference type="PANTHER" id="PTHR14491:SF9">
    <property type="entry name" value="ANKYRIN REPEAT DOMAIN-CONTAINING PROTEIN SOWAHB-LIKE"/>
    <property type="match status" value="1"/>
</dbReference>
<feature type="compositionally biased region" description="Acidic residues" evidence="5">
    <location>
        <begin position="64"/>
        <end position="74"/>
    </location>
</feature>
<dbReference type="PANTHER" id="PTHR14491">
    <property type="entry name" value="SOSONDOWAH, ISOFORM G"/>
    <property type="match status" value="1"/>
</dbReference>
<accession>A0A8D0H4P6</accession>
<feature type="region of interest" description="Disordered" evidence="5">
    <location>
        <begin position="40"/>
        <end position="85"/>
    </location>
</feature>
<name>A0A8D0H4P6_SPHPU</name>
<keyword evidence="1" id="KW-0677">Repeat</keyword>
<evidence type="ECO:0000256" key="3">
    <source>
        <dbReference type="ARBA" id="ARBA00038122"/>
    </source>
</evidence>
<dbReference type="AlphaFoldDB" id="A0A8D0H4P6"/>
<dbReference type="Ensembl" id="ENSSPUT00000015266.1">
    <property type="protein sequence ID" value="ENSSPUP00000014310.1"/>
    <property type="gene ID" value="ENSSPUG00000011032.1"/>
</dbReference>